<dbReference type="SUPFAM" id="SSF63446">
    <property type="entry name" value="Type I dockerin domain"/>
    <property type="match status" value="1"/>
</dbReference>
<protein>
    <recommendedName>
        <fullName evidence="1">Dockerin domain-containing protein</fullName>
    </recommendedName>
</protein>
<proteinExistence type="predicted"/>
<evidence type="ECO:0000259" key="1">
    <source>
        <dbReference type="PROSITE" id="PS51766"/>
    </source>
</evidence>
<sequence length="337" mass="35367">MPGAETYSAVQASGNVDGWNDKDLTAASLNVSGDFWIGTKEFSSSKPFGLDTSSDAGNSYQRAGASGAWTAVSGNLAYRILLDCGENCDDEGCTNDAGDVNEDGTVNILDIVSLANYVLGGELVDCGLEAADINGDGTVNILDIVAVVNIILGGRTDDATSAEVLKTDDAFLVTANGYIGGIQMTLVHDGDFSINLTDDALVAKYLTEGNKTTLVVVVPENDEIFSYTGDFEVTEMIIANSSSEVTVNTPTAFGLSAAYPNPFNPSTSISLHVPMESDVSVQVYDLSGRMISTLLSGVQAQGDYNLTWNAQEQASGMYLVRAETAGSVAVQKILLLK</sequence>
<dbReference type="Pfam" id="PF00404">
    <property type="entry name" value="Dockerin_1"/>
    <property type="match status" value="1"/>
</dbReference>
<reference evidence="2" key="1">
    <citation type="submission" date="2018-05" db="EMBL/GenBank/DDBJ databases">
        <authorList>
            <person name="Lanie J.A."/>
            <person name="Ng W.-L."/>
            <person name="Kazmierczak K.M."/>
            <person name="Andrzejewski T.M."/>
            <person name="Davidsen T.M."/>
            <person name="Wayne K.J."/>
            <person name="Tettelin H."/>
            <person name="Glass J.I."/>
            <person name="Rusch D."/>
            <person name="Podicherti R."/>
            <person name="Tsui H.-C.T."/>
            <person name="Winkler M.E."/>
        </authorList>
    </citation>
    <scope>NUCLEOTIDE SEQUENCE</scope>
</reference>
<dbReference type="GO" id="GO:0004553">
    <property type="term" value="F:hydrolase activity, hydrolyzing O-glycosyl compounds"/>
    <property type="evidence" value="ECO:0007669"/>
    <property type="project" value="InterPro"/>
</dbReference>
<dbReference type="PROSITE" id="PS51766">
    <property type="entry name" value="DOCKERIN"/>
    <property type="match status" value="1"/>
</dbReference>
<dbReference type="InterPro" id="IPR016134">
    <property type="entry name" value="Dockerin_dom"/>
</dbReference>
<dbReference type="InterPro" id="IPR002105">
    <property type="entry name" value="Dockerin_1_rpt"/>
</dbReference>
<dbReference type="InterPro" id="IPR018247">
    <property type="entry name" value="EF_Hand_1_Ca_BS"/>
</dbReference>
<name>A0A382CUN4_9ZZZZ</name>
<dbReference type="EMBL" id="UINC01036096">
    <property type="protein sequence ID" value="SVB29542.1"/>
    <property type="molecule type" value="Genomic_DNA"/>
</dbReference>
<dbReference type="NCBIfam" id="TIGR04183">
    <property type="entry name" value="Por_Secre_tail"/>
    <property type="match status" value="1"/>
</dbReference>
<dbReference type="InterPro" id="IPR026444">
    <property type="entry name" value="Secre_tail"/>
</dbReference>
<dbReference type="InterPro" id="IPR036439">
    <property type="entry name" value="Dockerin_dom_sf"/>
</dbReference>
<dbReference type="CDD" id="cd14256">
    <property type="entry name" value="Dockerin_I"/>
    <property type="match status" value="1"/>
</dbReference>
<evidence type="ECO:0000313" key="2">
    <source>
        <dbReference type="EMBL" id="SVB29542.1"/>
    </source>
</evidence>
<dbReference type="Pfam" id="PF18962">
    <property type="entry name" value="Por_Secre_tail"/>
    <property type="match status" value="1"/>
</dbReference>
<accession>A0A382CUN4</accession>
<organism evidence="2">
    <name type="scientific">marine metagenome</name>
    <dbReference type="NCBI Taxonomy" id="408172"/>
    <lineage>
        <taxon>unclassified sequences</taxon>
        <taxon>metagenomes</taxon>
        <taxon>ecological metagenomes</taxon>
    </lineage>
</organism>
<dbReference type="Gene3D" id="1.10.1330.10">
    <property type="entry name" value="Dockerin domain"/>
    <property type="match status" value="1"/>
</dbReference>
<dbReference type="Gene3D" id="2.60.40.4070">
    <property type="match status" value="1"/>
</dbReference>
<dbReference type="PROSITE" id="PS00018">
    <property type="entry name" value="EF_HAND_1"/>
    <property type="match status" value="1"/>
</dbReference>
<gene>
    <name evidence="2" type="ORF">METZ01_LOCUS182396</name>
</gene>
<dbReference type="GO" id="GO:0000272">
    <property type="term" value="P:polysaccharide catabolic process"/>
    <property type="evidence" value="ECO:0007669"/>
    <property type="project" value="InterPro"/>
</dbReference>
<dbReference type="AlphaFoldDB" id="A0A382CUN4"/>
<feature type="domain" description="Dockerin" evidence="1">
    <location>
        <begin position="93"/>
        <end position="160"/>
    </location>
</feature>